<evidence type="ECO:0000313" key="3">
    <source>
        <dbReference type="Proteomes" id="UP000254869"/>
    </source>
</evidence>
<protein>
    <submittedName>
        <fullName evidence="2">Sporulation protein YtfJ</fullName>
    </submittedName>
</protein>
<keyword evidence="1" id="KW-0472">Membrane</keyword>
<keyword evidence="1" id="KW-1133">Transmembrane helix</keyword>
<evidence type="ECO:0000313" key="2">
    <source>
        <dbReference type="EMBL" id="RDI68277.1"/>
    </source>
</evidence>
<keyword evidence="3" id="KW-1185">Reference proteome</keyword>
<dbReference type="RefSeq" id="WP_067993117.1">
    <property type="nucleotide sequence ID" value="NZ_QQBC01000002.1"/>
</dbReference>
<dbReference type="EMBL" id="QQBC01000002">
    <property type="protein sequence ID" value="RDI68277.1"/>
    <property type="molecule type" value="Genomic_DNA"/>
</dbReference>
<gene>
    <name evidence="2" type="ORF">DFR76_102678</name>
</gene>
<feature type="transmembrane region" description="Helical" evidence="1">
    <location>
        <begin position="87"/>
        <end position="106"/>
    </location>
</feature>
<organism evidence="2 3">
    <name type="scientific">Nocardia pseudobrasiliensis</name>
    <dbReference type="NCBI Taxonomy" id="45979"/>
    <lineage>
        <taxon>Bacteria</taxon>
        <taxon>Bacillati</taxon>
        <taxon>Actinomycetota</taxon>
        <taxon>Actinomycetes</taxon>
        <taxon>Mycobacteriales</taxon>
        <taxon>Nocardiaceae</taxon>
        <taxon>Nocardia</taxon>
    </lineage>
</organism>
<proteinExistence type="predicted"/>
<keyword evidence="1" id="KW-0812">Transmembrane</keyword>
<dbReference type="AlphaFoldDB" id="A0A370IC44"/>
<sequence length="114" mass="11526">MNLDEIFAAAKDSMTVRRVFAEPVEKDGVTVIAAATISGGVGGGGGTDGEGQEGSGGGFGVGAKPAGVYVVRDGKVSWQPAVDVNRLMTVVGVVAVTALIVGAHMAKWRARLPM</sequence>
<comment type="caution">
    <text evidence="2">The sequence shown here is derived from an EMBL/GenBank/DDBJ whole genome shotgun (WGS) entry which is preliminary data.</text>
</comment>
<evidence type="ECO:0000256" key="1">
    <source>
        <dbReference type="SAM" id="Phobius"/>
    </source>
</evidence>
<name>A0A370IC44_9NOCA</name>
<dbReference type="STRING" id="1210086.GCA_001613105_01254"/>
<reference evidence="2 3" key="1">
    <citation type="submission" date="2018-07" db="EMBL/GenBank/DDBJ databases">
        <title>Genomic Encyclopedia of Type Strains, Phase IV (KMG-IV): sequencing the most valuable type-strain genomes for metagenomic binning, comparative biology and taxonomic classification.</title>
        <authorList>
            <person name="Goeker M."/>
        </authorList>
    </citation>
    <scope>NUCLEOTIDE SEQUENCE [LARGE SCALE GENOMIC DNA]</scope>
    <source>
        <strain evidence="2 3">DSM 44290</strain>
    </source>
</reference>
<dbReference type="Proteomes" id="UP000254869">
    <property type="component" value="Unassembled WGS sequence"/>
</dbReference>
<accession>A0A370IC44</accession>